<dbReference type="PANTHER" id="PTHR43194:SF5">
    <property type="entry name" value="PIMELOYL-[ACYL-CARRIER PROTEIN] METHYL ESTER ESTERASE"/>
    <property type="match status" value="1"/>
</dbReference>
<dbReference type="Pfam" id="PF12697">
    <property type="entry name" value="Abhydrolase_6"/>
    <property type="match status" value="1"/>
</dbReference>
<dbReference type="RefSeq" id="WP_203662513.1">
    <property type="nucleotide sequence ID" value="NZ_BAAAZM010000017.1"/>
</dbReference>
<evidence type="ECO:0000313" key="3">
    <source>
        <dbReference type="Proteomes" id="UP000612808"/>
    </source>
</evidence>
<organism evidence="2 3">
    <name type="scientific">Actinocatenispora rupis</name>
    <dbReference type="NCBI Taxonomy" id="519421"/>
    <lineage>
        <taxon>Bacteria</taxon>
        <taxon>Bacillati</taxon>
        <taxon>Actinomycetota</taxon>
        <taxon>Actinomycetes</taxon>
        <taxon>Micromonosporales</taxon>
        <taxon>Micromonosporaceae</taxon>
        <taxon>Actinocatenispora</taxon>
    </lineage>
</organism>
<comment type="caution">
    <text evidence="2">The sequence shown here is derived from an EMBL/GenBank/DDBJ whole genome shotgun (WGS) entry which is preliminary data.</text>
</comment>
<evidence type="ECO:0000259" key="1">
    <source>
        <dbReference type="Pfam" id="PF12697"/>
    </source>
</evidence>
<dbReference type="InterPro" id="IPR050228">
    <property type="entry name" value="Carboxylesterase_BioH"/>
</dbReference>
<accession>A0A8J3NGB2</accession>
<dbReference type="GO" id="GO:0003824">
    <property type="term" value="F:catalytic activity"/>
    <property type="evidence" value="ECO:0007669"/>
    <property type="project" value="UniProtKB-ARBA"/>
</dbReference>
<dbReference type="EMBL" id="BOMB01000032">
    <property type="protein sequence ID" value="GID14669.1"/>
    <property type="molecule type" value="Genomic_DNA"/>
</dbReference>
<dbReference type="PANTHER" id="PTHR43194">
    <property type="entry name" value="HYDROLASE ALPHA/BETA FOLD FAMILY"/>
    <property type="match status" value="1"/>
</dbReference>
<feature type="domain" description="AB hydrolase-1" evidence="1">
    <location>
        <begin position="43"/>
        <end position="268"/>
    </location>
</feature>
<dbReference type="AlphaFoldDB" id="A0A8J3NGB2"/>
<dbReference type="InterPro" id="IPR000073">
    <property type="entry name" value="AB_hydrolase_1"/>
</dbReference>
<gene>
    <name evidence="2" type="ORF">Aru02nite_55580</name>
</gene>
<keyword evidence="3" id="KW-1185">Reference proteome</keyword>
<dbReference type="Proteomes" id="UP000612808">
    <property type="component" value="Unassembled WGS sequence"/>
</dbReference>
<protein>
    <submittedName>
        <fullName evidence="2">Carboxylesterase</fullName>
    </submittedName>
</protein>
<name>A0A8J3NGB2_9ACTN</name>
<proteinExistence type="predicted"/>
<dbReference type="InterPro" id="IPR029058">
    <property type="entry name" value="AB_hydrolase_fold"/>
</dbReference>
<dbReference type="SUPFAM" id="SSF53474">
    <property type="entry name" value="alpha/beta-Hydrolases"/>
    <property type="match status" value="1"/>
</dbReference>
<reference evidence="2" key="1">
    <citation type="submission" date="2021-01" db="EMBL/GenBank/DDBJ databases">
        <title>Whole genome shotgun sequence of Actinocatenispora rupis NBRC 107355.</title>
        <authorList>
            <person name="Komaki H."/>
            <person name="Tamura T."/>
        </authorList>
    </citation>
    <scope>NUCLEOTIDE SEQUENCE</scope>
    <source>
        <strain evidence="2">NBRC 107355</strain>
    </source>
</reference>
<dbReference type="Gene3D" id="3.40.50.1820">
    <property type="entry name" value="alpha/beta hydrolase"/>
    <property type="match status" value="1"/>
</dbReference>
<sequence>MSTFLDAYDTVLARWPDASTRDVRTPYGTTRVTSVGATDAPPLVLLPGGGATSMVWQRTAPALARTHRVHAVDLVGEPGRSVPGDRPVRTAGDACGWLDALLDGLHVTGTALAGHSYGGGIALRYALHAGDRVHTLALVDPTGCFAGYRPAYLAHALPLLLRPTPARVAALHDWETRGAAVDPDWRRLRDLAVTEPTARPVRIRRPTADELRGLAARTLVVLAADSRVHDSRAVADTVARLLPAARVTVLPGATHHSLPQVPAEPLVAALADFLTTPDPA</sequence>
<evidence type="ECO:0000313" key="2">
    <source>
        <dbReference type="EMBL" id="GID14669.1"/>
    </source>
</evidence>